<evidence type="ECO:0000259" key="11">
    <source>
        <dbReference type="PROSITE" id="PS00623"/>
    </source>
</evidence>
<evidence type="ECO:0000256" key="8">
    <source>
        <dbReference type="PIRSR" id="PIRSR000137-1"/>
    </source>
</evidence>
<dbReference type="GO" id="GO:0016614">
    <property type="term" value="F:oxidoreductase activity, acting on CH-OH group of donors"/>
    <property type="evidence" value="ECO:0007669"/>
    <property type="project" value="InterPro"/>
</dbReference>
<dbReference type="GO" id="GO:0050660">
    <property type="term" value="F:flavin adenine dinucleotide binding"/>
    <property type="evidence" value="ECO:0007669"/>
    <property type="project" value="InterPro"/>
</dbReference>
<keyword evidence="5 9" id="KW-0274">FAD</keyword>
<dbReference type="InterPro" id="IPR007867">
    <property type="entry name" value="GMC_OxRtase_C"/>
</dbReference>
<dbReference type="InterPro" id="IPR012132">
    <property type="entry name" value="GMC_OxRdtase"/>
</dbReference>
<dbReference type="STRING" id="436010.A0A167XRK2"/>
<feature type="binding site" evidence="9">
    <location>
        <position position="243"/>
    </location>
    <ligand>
        <name>FAD</name>
        <dbReference type="ChEBI" id="CHEBI:57692"/>
    </ligand>
</feature>
<evidence type="ECO:0000256" key="4">
    <source>
        <dbReference type="ARBA" id="ARBA00022729"/>
    </source>
</evidence>
<dbReference type="PROSITE" id="PS00623">
    <property type="entry name" value="GMC_OXRED_1"/>
    <property type="match status" value="1"/>
</dbReference>
<name>A0A167XRK2_9AGAM</name>
<dbReference type="OrthoDB" id="269227at2759"/>
<dbReference type="InterPro" id="IPR036188">
    <property type="entry name" value="FAD/NAD-bd_sf"/>
</dbReference>
<feature type="domain" description="Glucose-methanol-choline oxidoreductase N-terminal" evidence="11">
    <location>
        <begin position="92"/>
        <end position="115"/>
    </location>
</feature>
<keyword evidence="4" id="KW-0732">Signal</keyword>
<dbReference type="InterPro" id="IPR000172">
    <property type="entry name" value="GMC_OxRdtase_N"/>
</dbReference>
<keyword evidence="14" id="KW-1185">Reference proteome</keyword>
<protein>
    <submittedName>
        <fullName evidence="13">GMC oxidoreductase</fullName>
    </submittedName>
</protein>
<dbReference type="SUPFAM" id="SSF54373">
    <property type="entry name" value="FAD-linked reductases, C-terminal domain"/>
    <property type="match status" value="1"/>
</dbReference>
<evidence type="ECO:0000256" key="10">
    <source>
        <dbReference type="RuleBase" id="RU003968"/>
    </source>
</evidence>
<evidence type="ECO:0000256" key="7">
    <source>
        <dbReference type="ARBA" id="ARBA00023180"/>
    </source>
</evidence>
<dbReference type="AlphaFoldDB" id="A0A167XRK2"/>
<feature type="active site" description="Proton donor" evidence="8">
    <location>
        <position position="536"/>
    </location>
</feature>
<evidence type="ECO:0000256" key="9">
    <source>
        <dbReference type="PIRSR" id="PIRSR000137-2"/>
    </source>
</evidence>
<comment type="cofactor">
    <cofactor evidence="1 9">
        <name>FAD</name>
        <dbReference type="ChEBI" id="CHEBI:57692"/>
    </cofactor>
</comment>
<evidence type="ECO:0000256" key="1">
    <source>
        <dbReference type="ARBA" id="ARBA00001974"/>
    </source>
</evidence>
<dbReference type="Pfam" id="PF00732">
    <property type="entry name" value="GMC_oxred_N"/>
    <property type="match status" value="1"/>
</dbReference>
<evidence type="ECO:0000256" key="2">
    <source>
        <dbReference type="ARBA" id="ARBA00010790"/>
    </source>
</evidence>
<dbReference type="Pfam" id="PF05199">
    <property type="entry name" value="GMC_oxred_C"/>
    <property type="match status" value="1"/>
</dbReference>
<comment type="similarity">
    <text evidence="2 10">Belongs to the GMC oxidoreductase family.</text>
</comment>
<dbReference type="PROSITE" id="PS00624">
    <property type="entry name" value="GMC_OXRED_2"/>
    <property type="match status" value="1"/>
</dbReference>
<feature type="active site" description="Proton acceptor" evidence="8">
    <location>
        <position position="579"/>
    </location>
</feature>
<evidence type="ECO:0000313" key="13">
    <source>
        <dbReference type="EMBL" id="KZP07489.1"/>
    </source>
</evidence>
<feature type="binding site" evidence="9">
    <location>
        <begin position="580"/>
        <end position="581"/>
    </location>
    <ligand>
        <name>FAD</name>
        <dbReference type="ChEBI" id="CHEBI:57692"/>
    </ligand>
</feature>
<dbReference type="Proteomes" id="UP000076532">
    <property type="component" value="Unassembled WGS sequence"/>
</dbReference>
<accession>A0A167XRK2</accession>
<keyword evidence="6" id="KW-0560">Oxidoreductase</keyword>
<feature type="domain" description="Glucose-methanol-choline oxidoreductase N-terminal" evidence="12">
    <location>
        <begin position="284"/>
        <end position="298"/>
    </location>
</feature>
<feature type="binding site" evidence="9">
    <location>
        <begin position="535"/>
        <end position="536"/>
    </location>
    <ligand>
        <name>FAD</name>
        <dbReference type="ChEBI" id="CHEBI:57692"/>
    </ligand>
</feature>
<evidence type="ECO:0000256" key="5">
    <source>
        <dbReference type="ARBA" id="ARBA00022827"/>
    </source>
</evidence>
<dbReference type="PANTHER" id="PTHR11552:SF201">
    <property type="entry name" value="GLUCOSE-METHANOL-CHOLINE OXIDOREDUCTASE N-TERMINAL DOMAIN-CONTAINING PROTEIN"/>
    <property type="match status" value="1"/>
</dbReference>
<gene>
    <name evidence="13" type="ORF">FIBSPDRAFT_922847</name>
</gene>
<feature type="binding site" evidence="9">
    <location>
        <position position="98"/>
    </location>
    <ligand>
        <name>FAD</name>
        <dbReference type="ChEBI" id="CHEBI:57692"/>
    </ligand>
</feature>
<dbReference type="Gene3D" id="3.50.50.60">
    <property type="entry name" value="FAD/NAD(P)-binding domain"/>
    <property type="match status" value="1"/>
</dbReference>
<keyword evidence="3 10" id="KW-0285">Flavoprotein</keyword>
<keyword evidence="7" id="KW-0325">Glycoprotein</keyword>
<dbReference type="PANTHER" id="PTHR11552">
    <property type="entry name" value="GLUCOSE-METHANOL-CHOLINE GMC OXIDOREDUCTASE"/>
    <property type="match status" value="1"/>
</dbReference>
<dbReference type="EMBL" id="KV417749">
    <property type="protein sequence ID" value="KZP07489.1"/>
    <property type="molecule type" value="Genomic_DNA"/>
</dbReference>
<sequence length="601" mass="66279">MPLVTISEVADKAFDYIVIGAGPAGLAAAARLSEDHTVSVALLEAGEPNLSDPNILLSAQFGKTFNDPKYDWAFPIVPQKNALNLAPGWNRGKGLGGTSAMNLMAYSRPPKDDIDAFGKLGNEGWNWDDYLKYSKLSECFHPAAPEHAALYPHTYKIEHHGTSGPLFVSTPHHVHTIDLLFKETCEAKGLRIIEDPYGGDISGMWLSSATMDPKTWTQSSAATTFYEPNARRQNFSVLCEAYVSRILFPDTINNEDITATGVEFIHGGKTHTVNVRKEVVLSAGTIKSPHILELSGIGQPELLNSLGIPVKVELAGVGENMQEHSLANFTLEMNDDHDTFDKLRDEKFAEEQLKLHDKGKGMYRTGITSFAYFSLQTAAPDAAKSIIDAVAADVEKKRANAPSGLKAQWDMQLEALRNEVVPDLELVVVPSYTSASSPYETGKSYLTMELVAQHPFSRGQIHAKSANPLDHPIIDPNVFDFDFDLDSMVHLMQYVRSFKEVEPWKSAVSRELDPLPNQTHEQLREYIKKTHVPCWHAMGTCSMMPRNHQGVVDAKLKVYGTTNLRIADLSIVPLNIAAHPQATAYVIGEKVADFITGKSRV</sequence>
<reference evidence="13 14" key="1">
    <citation type="journal article" date="2016" name="Mol. Biol. Evol.">
        <title>Comparative Genomics of Early-Diverging Mushroom-Forming Fungi Provides Insights into the Origins of Lignocellulose Decay Capabilities.</title>
        <authorList>
            <person name="Nagy L.G."/>
            <person name="Riley R."/>
            <person name="Tritt A."/>
            <person name="Adam C."/>
            <person name="Daum C."/>
            <person name="Floudas D."/>
            <person name="Sun H."/>
            <person name="Yadav J.S."/>
            <person name="Pangilinan J."/>
            <person name="Larsson K.H."/>
            <person name="Matsuura K."/>
            <person name="Barry K."/>
            <person name="Labutti K."/>
            <person name="Kuo R."/>
            <person name="Ohm R.A."/>
            <person name="Bhattacharya S.S."/>
            <person name="Shirouzu T."/>
            <person name="Yoshinaga Y."/>
            <person name="Martin F.M."/>
            <person name="Grigoriev I.V."/>
            <person name="Hibbett D.S."/>
        </authorList>
    </citation>
    <scope>NUCLEOTIDE SEQUENCE [LARGE SCALE GENOMIC DNA]</scope>
    <source>
        <strain evidence="13 14">CBS 109695</strain>
    </source>
</reference>
<dbReference type="SUPFAM" id="SSF51905">
    <property type="entry name" value="FAD/NAD(P)-binding domain"/>
    <property type="match status" value="1"/>
</dbReference>
<dbReference type="PIRSF" id="PIRSF000137">
    <property type="entry name" value="Alcohol_oxidase"/>
    <property type="match status" value="1"/>
</dbReference>
<evidence type="ECO:0000259" key="12">
    <source>
        <dbReference type="PROSITE" id="PS00624"/>
    </source>
</evidence>
<evidence type="ECO:0000313" key="14">
    <source>
        <dbReference type="Proteomes" id="UP000076532"/>
    </source>
</evidence>
<evidence type="ECO:0000256" key="3">
    <source>
        <dbReference type="ARBA" id="ARBA00022630"/>
    </source>
</evidence>
<proteinExistence type="inferred from homology"/>
<organism evidence="13 14">
    <name type="scientific">Athelia psychrophila</name>
    <dbReference type="NCBI Taxonomy" id="1759441"/>
    <lineage>
        <taxon>Eukaryota</taxon>
        <taxon>Fungi</taxon>
        <taxon>Dikarya</taxon>
        <taxon>Basidiomycota</taxon>
        <taxon>Agaricomycotina</taxon>
        <taxon>Agaricomycetes</taxon>
        <taxon>Agaricomycetidae</taxon>
        <taxon>Atheliales</taxon>
        <taxon>Atheliaceae</taxon>
        <taxon>Athelia</taxon>
    </lineage>
</organism>
<dbReference type="Gene3D" id="3.30.560.10">
    <property type="entry name" value="Glucose Oxidase, domain 3"/>
    <property type="match status" value="1"/>
</dbReference>
<evidence type="ECO:0000256" key="6">
    <source>
        <dbReference type="ARBA" id="ARBA00023002"/>
    </source>
</evidence>